<evidence type="ECO:0000313" key="3">
    <source>
        <dbReference type="Proteomes" id="UP000595375"/>
    </source>
</evidence>
<gene>
    <name evidence="2" type="ORF">I6I83_08315</name>
</gene>
<keyword evidence="3" id="KW-1185">Reference proteome</keyword>
<dbReference type="Proteomes" id="UP000595375">
    <property type="component" value="Chromosome"/>
</dbReference>
<dbReference type="EMBL" id="CP068114">
    <property type="protein sequence ID" value="QQS87047.1"/>
    <property type="molecule type" value="Genomic_DNA"/>
</dbReference>
<dbReference type="RefSeq" id="WP_201626452.1">
    <property type="nucleotide sequence ID" value="NZ_CP068114.1"/>
</dbReference>
<feature type="signal peptide" evidence="1">
    <location>
        <begin position="1"/>
        <end position="18"/>
    </location>
</feature>
<feature type="chain" id="PRO_5045265594" evidence="1">
    <location>
        <begin position="19"/>
        <end position="221"/>
    </location>
</feature>
<evidence type="ECO:0000313" key="2">
    <source>
        <dbReference type="EMBL" id="QQS87047.1"/>
    </source>
</evidence>
<reference evidence="2 3" key="1">
    <citation type="submission" date="2021-01" db="EMBL/GenBank/DDBJ databases">
        <title>FDA dAtabase for Regulatory Grade micrObial Sequences (FDA-ARGOS): Supporting development and validation of Infectious Disease Dx tests.</title>
        <authorList>
            <person name="Sproer C."/>
            <person name="Gronow S."/>
            <person name="Severitt S."/>
            <person name="Schroder I."/>
            <person name="Tallon L."/>
            <person name="Sadzewicz L."/>
            <person name="Zhao X."/>
            <person name="Boylan J."/>
            <person name="Ott S."/>
            <person name="Bowen H."/>
            <person name="Vavikolanu K."/>
            <person name="Mehta A."/>
            <person name="Aluvathingal J."/>
            <person name="Nadendla S."/>
            <person name="Lowell S."/>
            <person name="Myers T."/>
            <person name="Yan Y."/>
            <person name="Sichtig H."/>
        </authorList>
    </citation>
    <scope>NUCLEOTIDE SEQUENCE [LARGE SCALE GENOMIC DNA]</scope>
    <source>
        <strain evidence="2 3">FDAARGOS_1126</strain>
    </source>
</reference>
<protein>
    <submittedName>
        <fullName evidence="2">Uncharacterized protein</fullName>
    </submittedName>
</protein>
<name>A0ABX7CER4_9FUSO</name>
<evidence type="ECO:0000256" key="1">
    <source>
        <dbReference type="SAM" id="SignalP"/>
    </source>
</evidence>
<organism evidence="2 3">
    <name type="scientific">Fusobacterium canifelinum</name>
    <dbReference type="NCBI Taxonomy" id="285729"/>
    <lineage>
        <taxon>Bacteria</taxon>
        <taxon>Fusobacteriati</taxon>
        <taxon>Fusobacteriota</taxon>
        <taxon>Fusobacteriia</taxon>
        <taxon>Fusobacteriales</taxon>
        <taxon>Fusobacteriaceae</taxon>
        <taxon>Fusobacterium</taxon>
    </lineage>
</organism>
<keyword evidence="1" id="KW-0732">Signal</keyword>
<sequence>MKKFIMFLFIFITTLGRANPYTPNSQQWHNYNGAMWAEQERIKAEREREAMMKQQKAKQQNNQKTIEQEYQEMVSGYHKDNPFPGEDVYSMIIIDIDSGNASWNLRFFENRTRRDSAGRTIKDSARVALKHMKDWFYRDHNIELEQRDKLRLKHFYFTLGETYAVARGVDKKTKEWNLWIMKKTNPKMSSKELEKELLEWCYKEGDNCEVLLNTTISERLK</sequence>
<proteinExistence type="predicted"/>
<accession>A0ABX7CER4</accession>